<comment type="subunit">
    <text evidence="3">Homodimer.</text>
</comment>
<reference evidence="6 7" key="1">
    <citation type="submission" date="2019-03" db="EMBL/GenBank/DDBJ databases">
        <title>Genomic Encyclopedia of Type Strains, Phase IV (KMG-IV): sequencing the most valuable type-strain genomes for metagenomic binning, comparative biology and taxonomic classification.</title>
        <authorList>
            <person name="Goeker M."/>
        </authorList>
    </citation>
    <scope>NUCLEOTIDE SEQUENCE [LARGE SCALE GENOMIC DNA]</scope>
    <source>
        <strain evidence="6 7">DSM 203</strain>
    </source>
</reference>
<keyword evidence="1 3" id="KW-0808">Transferase</keyword>
<feature type="binding site" evidence="3 4">
    <location>
        <position position="133"/>
    </location>
    <ligand>
        <name>S-adenosyl-L-methionine</name>
        <dbReference type="ChEBI" id="CHEBI:59789"/>
    </ligand>
</feature>
<feature type="domain" description="Methyltransferase" evidence="5">
    <location>
        <begin position="64"/>
        <end position="159"/>
    </location>
</feature>
<accession>A0A4R4A6J6</accession>
<dbReference type="PIRSF" id="PIRSF006325">
    <property type="entry name" value="MeTrfase_bac"/>
    <property type="match status" value="1"/>
</dbReference>
<protein>
    <recommendedName>
        <fullName evidence="3">Carboxy-S-adenosyl-L-methionine synthase</fullName>
        <shortName evidence="3">Cx-SAM synthase</shortName>
        <ecNumber evidence="3">2.1.3.-</ecNumber>
    </recommendedName>
</protein>
<evidence type="ECO:0000313" key="6">
    <source>
        <dbReference type="EMBL" id="TCW34295.1"/>
    </source>
</evidence>
<dbReference type="AlphaFoldDB" id="A0A4R4A6J6"/>
<evidence type="ECO:0000256" key="2">
    <source>
        <dbReference type="ARBA" id="ARBA00022691"/>
    </source>
</evidence>
<comment type="catalytic activity">
    <reaction evidence="3">
        <text>prephenate + S-adenosyl-L-methionine = carboxy-S-adenosyl-L-methionine + 3-phenylpyruvate + H2O</text>
        <dbReference type="Rhea" id="RHEA:51692"/>
        <dbReference type="ChEBI" id="CHEBI:15377"/>
        <dbReference type="ChEBI" id="CHEBI:18005"/>
        <dbReference type="ChEBI" id="CHEBI:29934"/>
        <dbReference type="ChEBI" id="CHEBI:59789"/>
        <dbReference type="ChEBI" id="CHEBI:134278"/>
    </reaction>
</comment>
<feature type="binding site" evidence="3">
    <location>
        <begin position="118"/>
        <end position="119"/>
    </location>
    <ligand>
        <name>S-adenosyl-L-methionine</name>
        <dbReference type="ChEBI" id="CHEBI:59789"/>
    </ligand>
</feature>
<evidence type="ECO:0000256" key="1">
    <source>
        <dbReference type="ARBA" id="ARBA00022679"/>
    </source>
</evidence>
<evidence type="ECO:0000313" key="7">
    <source>
        <dbReference type="Proteomes" id="UP000295247"/>
    </source>
</evidence>
<dbReference type="Gene3D" id="3.40.50.150">
    <property type="entry name" value="Vaccinia Virus protein VP39"/>
    <property type="match status" value="1"/>
</dbReference>
<organism evidence="6 7">
    <name type="scientific">Marichromatium gracile</name>
    <name type="common">Chromatium gracile</name>
    <dbReference type="NCBI Taxonomy" id="1048"/>
    <lineage>
        <taxon>Bacteria</taxon>
        <taxon>Pseudomonadati</taxon>
        <taxon>Pseudomonadota</taxon>
        <taxon>Gammaproteobacteria</taxon>
        <taxon>Chromatiales</taxon>
        <taxon>Chromatiaceae</taxon>
        <taxon>Marichromatium</taxon>
    </lineage>
</organism>
<dbReference type="Proteomes" id="UP000295247">
    <property type="component" value="Unassembled WGS sequence"/>
</dbReference>
<dbReference type="GO" id="GO:0016743">
    <property type="term" value="F:carboxyl- or carbamoyltransferase activity"/>
    <property type="evidence" value="ECO:0007669"/>
    <property type="project" value="UniProtKB-UniRule"/>
</dbReference>
<dbReference type="GO" id="GO:1904047">
    <property type="term" value="F:S-adenosyl-L-methionine binding"/>
    <property type="evidence" value="ECO:0007669"/>
    <property type="project" value="UniProtKB-UniRule"/>
</dbReference>
<comment type="similarity">
    <text evidence="3">Belongs to the class I-like SAM-binding methyltransferase superfamily. Cx-SAM synthase family.</text>
</comment>
<keyword evidence="2 3" id="KW-0949">S-adenosyl-L-methionine</keyword>
<sequence>MQHSDPDDLFDRAEMPVAPFEFNADVARVFPDMVRRSVPGYADLVALCGLVARRVARPGTRCYDLGCSLGAVSLAMLARTPSGVGIVAVDNAQAMVDGLARRLAEVPGGERVRVCCADVREVEIVDASVVALNLTLQFLPPEERAGLLARIRAGMVPGGVLVLAEKVRLDDAAEAAFVTALHEDFKRANGYSELAIAGKRAALERVLVPERAEIHEQRLREVGFTRVTRLYQHLNFVAWAAWT</sequence>
<evidence type="ECO:0000259" key="5">
    <source>
        <dbReference type="Pfam" id="PF13649"/>
    </source>
</evidence>
<dbReference type="HAMAP" id="MF_01589">
    <property type="entry name" value="Cx_SAM_synthase"/>
    <property type="match status" value="1"/>
</dbReference>
<feature type="binding site" evidence="3 4">
    <location>
        <begin position="90"/>
        <end position="91"/>
    </location>
    <ligand>
        <name>S-adenosyl-L-methionine</name>
        <dbReference type="ChEBI" id="CHEBI:59789"/>
    </ligand>
</feature>
<comment type="caution">
    <text evidence="6">The sequence shown here is derived from an EMBL/GenBank/DDBJ whole genome shotgun (WGS) entry which is preliminary data.</text>
</comment>
<dbReference type="GO" id="GO:0008168">
    <property type="term" value="F:methyltransferase activity"/>
    <property type="evidence" value="ECO:0007669"/>
    <property type="project" value="UniProtKB-KW"/>
</dbReference>
<dbReference type="EC" id="2.1.3.-" evidence="3"/>
<dbReference type="PANTHER" id="PTHR43861">
    <property type="entry name" value="TRANS-ACONITATE 2-METHYLTRANSFERASE-RELATED"/>
    <property type="match status" value="1"/>
</dbReference>
<dbReference type="GO" id="GO:0002098">
    <property type="term" value="P:tRNA wobble uridine modification"/>
    <property type="evidence" value="ECO:0007669"/>
    <property type="project" value="InterPro"/>
</dbReference>
<dbReference type="SUPFAM" id="SSF53335">
    <property type="entry name" value="S-adenosyl-L-methionine-dependent methyltransferases"/>
    <property type="match status" value="1"/>
</dbReference>
<keyword evidence="6" id="KW-0489">Methyltransferase</keyword>
<dbReference type="GO" id="GO:0032259">
    <property type="term" value="P:methylation"/>
    <property type="evidence" value="ECO:0007669"/>
    <property type="project" value="UniProtKB-KW"/>
</dbReference>
<feature type="binding site" evidence="3 4">
    <location>
        <begin position="66"/>
        <end position="68"/>
    </location>
    <ligand>
        <name>S-adenosyl-L-methionine</name>
        <dbReference type="ChEBI" id="CHEBI:59789"/>
    </ligand>
</feature>
<feature type="binding site" evidence="3">
    <location>
        <position position="200"/>
    </location>
    <ligand>
        <name>S-adenosyl-L-methionine</name>
        <dbReference type="ChEBI" id="CHEBI:59789"/>
    </ligand>
</feature>
<dbReference type="InterPro" id="IPR041698">
    <property type="entry name" value="Methyltransf_25"/>
</dbReference>
<proteinExistence type="inferred from homology"/>
<dbReference type="RefSeq" id="WP_132230361.1">
    <property type="nucleotide sequence ID" value="NZ_NRRH01000010.1"/>
</dbReference>
<gene>
    <name evidence="3" type="primary">cmoA</name>
    <name evidence="6" type="ORF">EDC29_11110</name>
</gene>
<dbReference type="CDD" id="cd02440">
    <property type="entry name" value="AdoMet_MTases"/>
    <property type="match status" value="1"/>
</dbReference>
<evidence type="ECO:0000256" key="4">
    <source>
        <dbReference type="PIRSR" id="PIRSR006325-1"/>
    </source>
</evidence>
<feature type="binding site" evidence="3 4">
    <location>
        <position position="41"/>
    </location>
    <ligand>
        <name>S-adenosyl-L-methionine</name>
        <dbReference type="ChEBI" id="CHEBI:59789"/>
    </ligand>
</feature>
<dbReference type="PANTHER" id="PTHR43861:SF2">
    <property type="entry name" value="CARBOXY-S-ADENOSYL-L-METHIONINE SYNTHASE"/>
    <property type="match status" value="1"/>
</dbReference>
<dbReference type="NCBIfam" id="TIGR00740">
    <property type="entry name" value="carboxy-S-adenosyl-L-methionine synthase CmoA"/>
    <property type="match status" value="1"/>
</dbReference>
<dbReference type="Pfam" id="PF13649">
    <property type="entry name" value="Methyltransf_25"/>
    <property type="match status" value="1"/>
</dbReference>
<dbReference type="InterPro" id="IPR005271">
    <property type="entry name" value="CmoA"/>
</dbReference>
<name>A0A4R4A6J6_MARGR</name>
<evidence type="ECO:0000256" key="3">
    <source>
        <dbReference type="HAMAP-Rule" id="MF_01589"/>
    </source>
</evidence>
<comment type="function">
    <text evidence="3">Catalyzes the conversion of S-adenosyl-L-methionine (SAM) to carboxy-S-adenosyl-L-methionine (Cx-SAM).</text>
</comment>
<dbReference type="EMBL" id="SMDC01000011">
    <property type="protein sequence ID" value="TCW34295.1"/>
    <property type="molecule type" value="Genomic_DNA"/>
</dbReference>
<dbReference type="InterPro" id="IPR029063">
    <property type="entry name" value="SAM-dependent_MTases_sf"/>
</dbReference>